<dbReference type="PIRSF" id="PIRSF000445">
    <property type="entry name" value="4pyrrol_synth_GluRdtase"/>
    <property type="match status" value="1"/>
</dbReference>
<evidence type="ECO:0000256" key="5">
    <source>
        <dbReference type="ARBA" id="ARBA00023002"/>
    </source>
</evidence>
<evidence type="ECO:0000256" key="7">
    <source>
        <dbReference type="ARBA" id="ARBA00047464"/>
    </source>
</evidence>
<gene>
    <name evidence="8 14" type="primary">hemA</name>
    <name evidence="14" type="ORF">N7Z68_03405</name>
</gene>
<dbReference type="NCBIfam" id="TIGR01035">
    <property type="entry name" value="hemA"/>
    <property type="match status" value="1"/>
</dbReference>
<proteinExistence type="inferred from homology"/>
<dbReference type="PANTHER" id="PTHR43013:SF1">
    <property type="entry name" value="GLUTAMYL-TRNA REDUCTASE"/>
    <property type="match status" value="1"/>
</dbReference>
<dbReference type="EMBL" id="JAOTPO010000002">
    <property type="protein sequence ID" value="MDE5412417.1"/>
    <property type="molecule type" value="Genomic_DNA"/>
</dbReference>
<evidence type="ECO:0000256" key="10">
    <source>
        <dbReference type="SAM" id="Coils"/>
    </source>
</evidence>
<feature type="binding site" evidence="8">
    <location>
        <position position="120"/>
    </location>
    <ligand>
        <name>substrate</name>
    </ligand>
</feature>
<feature type="site" description="Important for activity" evidence="8">
    <location>
        <position position="99"/>
    </location>
</feature>
<dbReference type="Proteomes" id="UP001148125">
    <property type="component" value="Unassembled WGS sequence"/>
</dbReference>
<keyword evidence="6 8" id="KW-0627">Porphyrin biosynthesis</keyword>
<dbReference type="InterPro" id="IPR000343">
    <property type="entry name" value="4pyrrol_synth_GluRdtase"/>
</dbReference>
<feature type="domain" description="Quinate/shikimate 5-dehydrogenase/glutamyl-tRNA reductase" evidence="12">
    <location>
        <begin position="171"/>
        <end position="306"/>
    </location>
</feature>
<keyword evidence="15" id="KW-1185">Reference proteome</keyword>
<evidence type="ECO:0000256" key="9">
    <source>
        <dbReference type="RuleBase" id="RU000584"/>
    </source>
</evidence>
<sequence length="463" mass="51878">MHILVVGLNYKSAPVEIRERFAFPAGELPQALHKLRNMKSILECTIVSTCNRTEIYVVSDQLHTGRHFTKVFLSEWFNLAREEFTSYLDIREDEHAIEHLLRVTCGLDSMVLGETQILGQIKDSFLLAQENGATGTIFNHLFKQAVTLAKRAHSETEIGNNAVSVSYAAVELGKNIFGDFKDKHVLILGAGKMSELTAKHLHANGASKITVINRTEAKAAELAERFLGTSRPMEQLADALIDADILISSTGARDYVITPAVAKQAMKKRKGSPLFMVDIAVPRDLDPALADFDDIYLYDIDDLEGIVQANLAERKKEAEKIELMIEEEIVEFNGWLNTLGVVPLISALRTKALAIQADTMDSLVRKLPDLTERDKKVLSKHTKSIVNQLLKEPITRVKELAAEEDAQRSLELFTKIFALEDELAEQKVKEQEKLRIEMAELQWDKKKAETVQFTNVKGVAVRS</sequence>
<keyword evidence="5 8" id="KW-0560">Oxidoreductase</keyword>
<dbReference type="InterPro" id="IPR036343">
    <property type="entry name" value="GluRdtase_N_sf"/>
</dbReference>
<name>A0ABT5VAC1_9BACI</name>
<evidence type="ECO:0000256" key="8">
    <source>
        <dbReference type="HAMAP-Rule" id="MF_00087"/>
    </source>
</evidence>
<feature type="active site" description="Nucleophile" evidence="8">
    <location>
        <position position="50"/>
    </location>
</feature>
<dbReference type="Pfam" id="PF01488">
    <property type="entry name" value="Shikimate_DH"/>
    <property type="match status" value="1"/>
</dbReference>
<protein>
    <recommendedName>
        <fullName evidence="3 8">Glutamyl-tRNA reductase</fullName>
        <shortName evidence="8">GluTR</shortName>
        <ecNumber evidence="3 8">1.2.1.70</ecNumber>
    </recommendedName>
</protein>
<dbReference type="SUPFAM" id="SSF69075">
    <property type="entry name" value="Glutamyl tRNA-reductase dimerization domain"/>
    <property type="match status" value="1"/>
</dbReference>
<comment type="catalytic activity">
    <reaction evidence="7 8 9">
        <text>(S)-4-amino-5-oxopentanoate + tRNA(Glu) + NADP(+) = L-glutamyl-tRNA(Glu) + NADPH + H(+)</text>
        <dbReference type="Rhea" id="RHEA:12344"/>
        <dbReference type="Rhea" id="RHEA-COMP:9663"/>
        <dbReference type="Rhea" id="RHEA-COMP:9680"/>
        <dbReference type="ChEBI" id="CHEBI:15378"/>
        <dbReference type="ChEBI" id="CHEBI:57501"/>
        <dbReference type="ChEBI" id="CHEBI:57783"/>
        <dbReference type="ChEBI" id="CHEBI:58349"/>
        <dbReference type="ChEBI" id="CHEBI:78442"/>
        <dbReference type="ChEBI" id="CHEBI:78520"/>
        <dbReference type="EC" id="1.2.1.70"/>
    </reaction>
</comment>
<comment type="caution">
    <text evidence="14">The sequence shown here is derived from an EMBL/GenBank/DDBJ whole genome shotgun (WGS) entry which is preliminary data.</text>
</comment>
<evidence type="ECO:0000256" key="3">
    <source>
        <dbReference type="ARBA" id="ARBA00012970"/>
    </source>
</evidence>
<dbReference type="InterPro" id="IPR036291">
    <property type="entry name" value="NAD(P)-bd_dom_sf"/>
</dbReference>
<evidence type="ECO:0000259" key="12">
    <source>
        <dbReference type="Pfam" id="PF01488"/>
    </source>
</evidence>
<feature type="binding site" evidence="8">
    <location>
        <begin position="114"/>
        <end position="116"/>
    </location>
    <ligand>
        <name>substrate</name>
    </ligand>
</feature>
<dbReference type="HAMAP" id="MF_00087">
    <property type="entry name" value="Glu_tRNA_reductase"/>
    <property type="match status" value="1"/>
</dbReference>
<keyword evidence="10" id="KW-0175">Coiled coil</keyword>
<dbReference type="InterPro" id="IPR006151">
    <property type="entry name" value="Shikm_DH/Glu-tRNA_Rdtase"/>
</dbReference>
<evidence type="ECO:0000313" key="14">
    <source>
        <dbReference type="EMBL" id="MDE5412417.1"/>
    </source>
</evidence>
<dbReference type="Gene3D" id="3.30.460.30">
    <property type="entry name" value="Glutamyl-tRNA reductase, N-terminal domain"/>
    <property type="match status" value="1"/>
</dbReference>
<dbReference type="CDD" id="cd05213">
    <property type="entry name" value="NAD_bind_Glutamyl_tRNA_reduct"/>
    <property type="match status" value="1"/>
</dbReference>
<feature type="coiled-coil region" evidence="10">
    <location>
        <begin position="424"/>
        <end position="451"/>
    </location>
</feature>
<feature type="binding site" evidence="8">
    <location>
        <begin position="189"/>
        <end position="194"/>
    </location>
    <ligand>
        <name>NADP(+)</name>
        <dbReference type="ChEBI" id="CHEBI:58349"/>
    </ligand>
</feature>
<dbReference type="InterPro" id="IPR015896">
    <property type="entry name" value="4pyrrol_synth_GluRdtase_dimer"/>
</dbReference>
<keyword evidence="4 8" id="KW-0521">NADP</keyword>
<evidence type="ECO:0000256" key="4">
    <source>
        <dbReference type="ARBA" id="ARBA00022857"/>
    </source>
</evidence>
<dbReference type="SUPFAM" id="SSF69742">
    <property type="entry name" value="Glutamyl tRNA-reductase catalytic, N-terminal domain"/>
    <property type="match status" value="1"/>
</dbReference>
<evidence type="ECO:0000256" key="6">
    <source>
        <dbReference type="ARBA" id="ARBA00023244"/>
    </source>
</evidence>
<feature type="domain" description="Tetrapyrrole biosynthesis glutamyl-tRNA reductase dimerisation" evidence="11">
    <location>
        <begin position="320"/>
        <end position="419"/>
    </location>
</feature>
<dbReference type="RefSeq" id="WP_275117049.1">
    <property type="nucleotide sequence ID" value="NZ_JAOTPO010000002.1"/>
</dbReference>
<dbReference type="Pfam" id="PF00745">
    <property type="entry name" value="GlutR_dimer"/>
    <property type="match status" value="1"/>
</dbReference>
<feature type="domain" description="Glutamyl-tRNA reductase N-terminal" evidence="13">
    <location>
        <begin position="6"/>
        <end position="156"/>
    </location>
</feature>
<evidence type="ECO:0000259" key="11">
    <source>
        <dbReference type="Pfam" id="PF00745"/>
    </source>
</evidence>
<comment type="domain">
    <text evidence="8">Possesses an unusual extended V-shaped dimeric structure with each monomer consisting of three distinct domains arranged along a curved 'spinal' alpha-helix. The N-terminal catalytic domain specifically recognizes the glutamate moiety of the substrate. The second domain is the NADPH-binding domain, and the third C-terminal domain is responsible for dimerization.</text>
</comment>
<dbReference type="PANTHER" id="PTHR43013">
    <property type="entry name" value="GLUTAMYL-TRNA REDUCTASE"/>
    <property type="match status" value="1"/>
</dbReference>
<accession>A0ABT5VAC1</accession>
<evidence type="ECO:0000256" key="1">
    <source>
        <dbReference type="ARBA" id="ARBA00005059"/>
    </source>
</evidence>
<dbReference type="InterPro" id="IPR015895">
    <property type="entry name" value="4pyrrol_synth_GluRdtase_N"/>
</dbReference>
<reference evidence="14" key="1">
    <citation type="submission" date="2024-05" db="EMBL/GenBank/DDBJ databases">
        <title>Alkalihalobacillus sp. strain MEB203 novel alkaliphilic bacterium from Lonar Lake, India.</title>
        <authorList>
            <person name="Joshi A."/>
            <person name="Thite S."/>
            <person name="Mengade P."/>
        </authorList>
    </citation>
    <scope>NUCLEOTIDE SEQUENCE</scope>
    <source>
        <strain evidence="14">MEB 203</strain>
    </source>
</reference>
<comment type="miscellaneous">
    <text evidence="8">During catalysis, the active site Cys acts as a nucleophile attacking the alpha-carbonyl group of tRNA-bound glutamate with the formation of a thioester intermediate between enzyme and glutamate, and the concomitant release of tRNA(Glu). The thioester intermediate is finally reduced by direct hydride transfer from NADPH, to form the product GSA.</text>
</comment>
<dbReference type="PROSITE" id="PS00747">
    <property type="entry name" value="GLUTR"/>
    <property type="match status" value="1"/>
</dbReference>
<feature type="binding site" evidence="8">
    <location>
        <begin position="49"/>
        <end position="52"/>
    </location>
    <ligand>
        <name>substrate</name>
    </ligand>
</feature>
<dbReference type="InterPro" id="IPR018214">
    <property type="entry name" value="GluRdtase_CS"/>
</dbReference>
<comment type="pathway">
    <text evidence="1 8 9">Porphyrin-containing compound metabolism; protoporphyrin-IX biosynthesis; 5-aminolevulinate from L-glutamyl-tRNA(Glu): step 1/2.</text>
</comment>
<organism evidence="14 15">
    <name type="scientific">Alkalihalobacterium chitinilyticum</name>
    <dbReference type="NCBI Taxonomy" id="2980103"/>
    <lineage>
        <taxon>Bacteria</taxon>
        <taxon>Bacillati</taxon>
        <taxon>Bacillota</taxon>
        <taxon>Bacilli</taxon>
        <taxon>Bacillales</taxon>
        <taxon>Bacillaceae</taxon>
        <taxon>Alkalihalobacterium</taxon>
    </lineage>
</organism>
<feature type="binding site" evidence="8">
    <location>
        <position position="109"/>
    </location>
    <ligand>
        <name>substrate</name>
    </ligand>
</feature>
<comment type="function">
    <text evidence="8">Catalyzes the NADPH-dependent reduction of glutamyl-tRNA(Glu) to glutamate 1-semialdehyde (GSA).</text>
</comment>
<dbReference type="Pfam" id="PF05201">
    <property type="entry name" value="GlutR_N"/>
    <property type="match status" value="1"/>
</dbReference>
<dbReference type="SUPFAM" id="SSF51735">
    <property type="entry name" value="NAD(P)-binding Rossmann-fold domains"/>
    <property type="match status" value="1"/>
</dbReference>
<dbReference type="GO" id="GO:0008883">
    <property type="term" value="F:glutamyl-tRNA reductase activity"/>
    <property type="evidence" value="ECO:0007669"/>
    <property type="project" value="UniProtKB-EC"/>
</dbReference>
<evidence type="ECO:0000313" key="15">
    <source>
        <dbReference type="Proteomes" id="UP001148125"/>
    </source>
</evidence>
<evidence type="ECO:0000256" key="2">
    <source>
        <dbReference type="ARBA" id="ARBA00005916"/>
    </source>
</evidence>
<dbReference type="InterPro" id="IPR036453">
    <property type="entry name" value="GluRdtase_dimer_dom_sf"/>
</dbReference>
<dbReference type="Gene3D" id="3.40.50.720">
    <property type="entry name" value="NAD(P)-binding Rossmann-like Domain"/>
    <property type="match status" value="1"/>
</dbReference>
<comment type="subunit">
    <text evidence="8">Homodimer.</text>
</comment>
<dbReference type="EC" id="1.2.1.70" evidence="3 8"/>
<comment type="similarity">
    <text evidence="2 8 9">Belongs to the glutamyl-tRNA reductase family.</text>
</comment>
<evidence type="ECO:0000259" key="13">
    <source>
        <dbReference type="Pfam" id="PF05201"/>
    </source>
</evidence>